<dbReference type="InParanoid" id="L5KXM4"/>
<feature type="compositionally biased region" description="Low complexity" evidence="1">
    <location>
        <begin position="58"/>
        <end position="75"/>
    </location>
</feature>
<reference evidence="3" key="1">
    <citation type="journal article" date="2013" name="Science">
        <title>Comparative analysis of bat genomes provides insight into the evolution of flight and immunity.</title>
        <authorList>
            <person name="Zhang G."/>
            <person name="Cowled C."/>
            <person name="Shi Z."/>
            <person name="Huang Z."/>
            <person name="Bishop-Lilly K.A."/>
            <person name="Fang X."/>
            <person name="Wynne J.W."/>
            <person name="Xiong Z."/>
            <person name="Baker M.L."/>
            <person name="Zhao W."/>
            <person name="Tachedjian M."/>
            <person name="Zhu Y."/>
            <person name="Zhou P."/>
            <person name="Jiang X."/>
            <person name="Ng J."/>
            <person name="Yang L."/>
            <person name="Wu L."/>
            <person name="Xiao J."/>
            <person name="Feng Y."/>
            <person name="Chen Y."/>
            <person name="Sun X."/>
            <person name="Zhang Y."/>
            <person name="Marsh G.A."/>
            <person name="Crameri G."/>
            <person name="Broder C.C."/>
            <person name="Frey K.G."/>
            <person name="Wang L.F."/>
            <person name="Wang J."/>
        </authorList>
    </citation>
    <scope>NUCLEOTIDE SEQUENCE [LARGE SCALE GENOMIC DNA]</scope>
</reference>
<evidence type="ECO:0000256" key="1">
    <source>
        <dbReference type="SAM" id="MobiDB-lite"/>
    </source>
</evidence>
<name>L5KXM4_PTEAL</name>
<proteinExistence type="predicted"/>
<dbReference type="Proteomes" id="UP000010552">
    <property type="component" value="Unassembled WGS sequence"/>
</dbReference>
<feature type="compositionally biased region" description="Low complexity" evidence="1">
    <location>
        <begin position="86"/>
        <end position="97"/>
    </location>
</feature>
<evidence type="ECO:0000313" key="2">
    <source>
        <dbReference type="EMBL" id="ELK16219.1"/>
    </source>
</evidence>
<protein>
    <submittedName>
        <fullName evidence="2">Uncharacterized protein</fullName>
    </submittedName>
</protein>
<dbReference type="EMBL" id="KB030474">
    <property type="protein sequence ID" value="ELK16219.1"/>
    <property type="molecule type" value="Genomic_DNA"/>
</dbReference>
<feature type="region of interest" description="Disordered" evidence="1">
    <location>
        <begin position="1"/>
        <end position="122"/>
    </location>
</feature>
<keyword evidence="3" id="KW-1185">Reference proteome</keyword>
<evidence type="ECO:0000313" key="3">
    <source>
        <dbReference type="Proteomes" id="UP000010552"/>
    </source>
</evidence>
<accession>L5KXM4</accession>
<feature type="compositionally biased region" description="Basic and acidic residues" evidence="1">
    <location>
        <begin position="8"/>
        <end position="18"/>
    </location>
</feature>
<dbReference type="STRING" id="9402.L5KXM4"/>
<dbReference type="AlphaFoldDB" id="L5KXM4"/>
<gene>
    <name evidence="2" type="ORF">PAL_GLEAN10017713</name>
</gene>
<organism evidence="2 3">
    <name type="scientific">Pteropus alecto</name>
    <name type="common">Black flying fox</name>
    <dbReference type="NCBI Taxonomy" id="9402"/>
    <lineage>
        <taxon>Eukaryota</taxon>
        <taxon>Metazoa</taxon>
        <taxon>Chordata</taxon>
        <taxon>Craniata</taxon>
        <taxon>Vertebrata</taxon>
        <taxon>Euteleostomi</taxon>
        <taxon>Mammalia</taxon>
        <taxon>Eutheria</taxon>
        <taxon>Laurasiatheria</taxon>
        <taxon>Chiroptera</taxon>
        <taxon>Yinpterochiroptera</taxon>
        <taxon>Pteropodoidea</taxon>
        <taxon>Pteropodidae</taxon>
        <taxon>Pteropodinae</taxon>
        <taxon>Pteropus</taxon>
    </lineage>
</organism>
<sequence>MSPGPCPRDGDLRGEGRRQRNAGTGSRPASPLSQTAPPPRLRRPAGRQRQAVPGGGSDPQAADLAQALPLPQPSDTPWAQRRVCSTAATTQAAAPATLHCLPDHRDHRLSPRKAVTTNGRRT</sequence>